<dbReference type="OrthoDB" id="8156917at2"/>
<organism evidence="1 2">
    <name type="scientific">Amycolatopsis suaedae</name>
    <dbReference type="NCBI Taxonomy" id="2510978"/>
    <lineage>
        <taxon>Bacteria</taxon>
        <taxon>Bacillati</taxon>
        <taxon>Actinomycetota</taxon>
        <taxon>Actinomycetes</taxon>
        <taxon>Pseudonocardiales</taxon>
        <taxon>Pseudonocardiaceae</taxon>
        <taxon>Amycolatopsis</taxon>
    </lineage>
</organism>
<keyword evidence="2" id="KW-1185">Reference proteome</keyword>
<dbReference type="AlphaFoldDB" id="A0A4Q7JDC7"/>
<dbReference type="GO" id="GO:0016491">
    <property type="term" value="F:oxidoreductase activity"/>
    <property type="evidence" value="ECO:0007669"/>
    <property type="project" value="InterPro"/>
</dbReference>
<accession>A0A4Q7JDC7</accession>
<sequence>MSWSSVETAAVARAVSKAPSVHNTQPWALEFHPGRVDLYEVPARGLPQHDPDGRDRLISCGAALTNLRLAVRTLGRATEVELPTGGQQAGLLARVNVGESLLPSDDEVALYAAIFRRRSHRAPFRLRPVSRRSLRALARTAGQVDTEARLIDPRTEAEPLAELLGYAASTFRDQRGYQRELAALAGGFPEPLPRESTLPWGGLVRGDTHLPHPFTLTDRLAREAMLLVVTVDDNWRDHVLAGAALERIWLNAVARGLVASVVTQPLHLHEVRSGLIERLDLAGFPQALLRVGHPVTQQATAGTPLEYQEEIR</sequence>
<dbReference type="SUPFAM" id="SSF55469">
    <property type="entry name" value="FMN-dependent nitroreductase-like"/>
    <property type="match status" value="1"/>
</dbReference>
<evidence type="ECO:0008006" key="3">
    <source>
        <dbReference type="Google" id="ProtNLM"/>
    </source>
</evidence>
<dbReference type="NCBIfam" id="NF047509">
    <property type="entry name" value="Rv3131_FMN_oxido"/>
    <property type="match status" value="1"/>
</dbReference>
<comment type="caution">
    <text evidence="1">The sequence shown here is derived from an EMBL/GenBank/DDBJ whole genome shotgun (WGS) entry which is preliminary data.</text>
</comment>
<gene>
    <name evidence="1" type="ORF">EWH70_02170</name>
</gene>
<evidence type="ECO:0000313" key="1">
    <source>
        <dbReference type="EMBL" id="RZQ65901.1"/>
    </source>
</evidence>
<dbReference type="EMBL" id="SFCC01000001">
    <property type="protein sequence ID" value="RZQ65901.1"/>
    <property type="molecule type" value="Genomic_DNA"/>
</dbReference>
<dbReference type="RefSeq" id="WP_130473470.1">
    <property type="nucleotide sequence ID" value="NZ_SFCC01000001.1"/>
</dbReference>
<dbReference type="Proteomes" id="UP000292003">
    <property type="component" value="Unassembled WGS sequence"/>
</dbReference>
<reference evidence="1 2" key="1">
    <citation type="submission" date="2019-02" db="EMBL/GenBank/DDBJ databases">
        <title>Draft genome sequence of Amycolatopsis sp. 8-3EHSu isolated from roots of Suaeda maritima.</title>
        <authorList>
            <person name="Duangmal K."/>
            <person name="Chantavorakit T."/>
        </authorList>
    </citation>
    <scope>NUCLEOTIDE SEQUENCE [LARGE SCALE GENOMIC DNA]</scope>
    <source>
        <strain evidence="1 2">8-3EHSu</strain>
    </source>
</reference>
<proteinExistence type="predicted"/>
<protein>
    <recommendedName>
        <fullName evidence="3">Nitroreductase</fullName>
    </recommendedName>
</protein>
<dbReference type="InterPro" id="IPR000415">
    <property type="entry name" value="Nitroreductase-like"/>
</dbReference>
<dbReference type="Gene3D" id="3.40.109.10">
    <property type="entry name" value="NADH Oxidase"/>
    <property type="match status" value="1"/>
</dbReference>
<evidence type="ECO:0000313" key="2">
    <source>
        <dbReference type="Proteomes" id="UP000292003"/>
    </source>
</evidence>
<name>A0A4Q7JDC7_9PSEU</name>